<feature type="chain" id="PRO_5041228658" description="C2H2-type domain-containing protein" evidence="1">
    <location>
        <begin position="24"/>
        <end position="390"/>
    </location>
</feature>
<comment type="caution">
    <text evidence="2">The sequence shown here is derived from an EMBL/GenBank/DDBJ whole genome shotgun (WGS) entry which is preliminary data.</text>
</comment>
<name>A0AA40B2C9_9PEZI</name>
<evidence type="ECO:0008006" key="4">
    <source>
        <dbReference type="Google" id="ProtNLM"/>
    </source>
</evidence>
<gene>
    <name evidence="2" type="ORF">B0T21DRAFT_413719</name>
</gene>
<organism evidence="2 3">
    <name type="scientific">Apiosordaria backusii</name>
    <dbReference type="NCBI Taxonomy" id="314023"/>
    <lineage>
        <taxon>Eukaryota</taxon>
        <taxon>Fungi</taxon>
        <taxon>Dikarya</taxon>
        <taxon>Ascomycota</taxon>
        <taxon>Pezizomycotina</taxon>
        <taxon>Sordariomycetes</taxon>
        <taxon>Sordariomycetidae</taxon>
        <taxon>Sordariales</taxon>
        <taxon>Lasiosphaeriaceae</taxon>
        <taxon>Apiosordaria</taxon>
    </lineage>
</organism>
<keyword evidence="3" id="KW-1185">Reference proteome</keyword>
<dbReference type="AlphaFoldDB" id="A0AA40B2C9"/>
<evidence type="ECO:0000256" key="1">
    <source>
        <dbReference type="SAM" id="SignalP"/>
    </source>
</evidence>
<accession>A0AA40B2C9</accession>
<feature type="signal peptide" evidence="1">
    <location>
        <begin position="1"/>
        <end position="23"/>
    </location>
</feature>
<evidence type="ECO:0000313" key="3">
    <source>
        <dbReference type="Proteomes" id="UP001172159"/>
    </source>
</evidence>
<keyword evidence="1" id="KW-0732">Signal</keyword>
<proteinExistence type="predicted"/>
<sequence length="390" mass="43492">MPVQSKPTQRLVCLFFLFDPCHYFECACYDLKDYEAYKKHVQRRHLLNIHCPRCFESFDSEDAKTEHIRSNTCTLVAGHDKLTESEWAARQDCPRTRSCIEKCQWFWERYFNCPAPDPERFYSQGPVIEIARALIDHNTIQSTLEERLPLEYQNMSKDLAEVIGAALMSRIPGPGGPRKYRVTVGCNQGGSNSNKGPSVDLGTPSGLQFTGTQAVETELADPEAELLRPTANHVAQPLPQQVLLGQQDAGSPIIGGPSTHPATASSAAPSLQPGCSFNPASVLPQYAESVIDGPSTKNVITYRDVWVAPWGTADEVLGRLLSYPISWSKPDGPKWSDVYDYIDRDTLWQSWNSGSIPTVLIPVPIRETHVQSFVEMESKLHDLEGTGEFH</sequence>
<reference evidence="2" key="1">
    <citation type="submission" date="2023-06" db="EMBL/GenBank/DDBJ databases">
        <title>Genome-scale phylogeny and comparative genomics of the fungal order Sordariales.</title>
        <authorList>
            <consortium name="Lawrence Berkeley National Laboratory"/>
            <person name="Hensen N."/>
            <person name="Bonometti L."/>
            <person name="Westerberg I."/>
            <person name="Brannstrom I.O."/>
            <person name="Guillou S."/>
            <person name="Cros-Aarteil S."/>
            <person name="Calhoun S."/>
            <person name="Haridas S."/>
            <person name="Kuo A."/>
            <person name="Mondo S."/>
            <person name="Pangilinan J."/>
            <person name="Riley R."/>
            <person name="Labutti K."/>
            <person name="Andreopoulos B."/>
            <person name="Lipzen A."/>
            <person name="Chen C."/>
            <person name="Yanf M."/>
            <person name="Daum C."/>
            <person name="Ng V."/>
            <person name="Clum A."/>
            <person name="Steindorff A."/>
            <person name="Ohm R."/>
            <person name="Martin F."/>
            <person name="Silar P."/>
            <person name="Natvig D."/>
            <person name="Lalanne C."/>
            <person name="Gautier V."/>
            <person name="Ament-Velasquez S.L."/>
            <person name="Kruys A."/>
            <person name="Hutchinson M.I."/>
            <person name="Powell A.J."/>
            <person name="Barry K."/>
            <person name="Miller A.N."/>
            <person name="Grigoriev I.V."/>
            <person name="Debuchy R."/>
            <person name="Gladieux P."/>
            <person name="Thoren M.H."/>
            <person name="Johannesson H."/>
        </authorList>
    </citation>
    <scope>NUCLEOTIDE SEQUENCE</scope>
    <source>
        <strain evidence="2">CBS 540.89</strain>
    </source>
</reference>
<dbReference type="Proteomes" id="UP001172159">
    <property type="component" value="Unassembled WGS sequence"/>
</dbReference>
<dbReference type="EMBL" id="JAUKTV010000010">
    <property type="protein sequence ID" value="KAK0726388.1"/>
    <property type="molecule type" value="Genomic_DNA"/>
</dbReference>
<protein>
    <recommendedName>
        <fullName evidence="4">C2H2-type domain-containing protein</fullName>
    </recommendedName>
</protein>
<evidence type="ECO:0000313" key="2">
    <source>
        <dbReference type="EMBL" id="KAK0726388.1"/>
    </source>
</evidence>